<dbReference type="Proteomes" id="UP001171945">
    <property type="component" value="Unassembled WGS sequence"/>
</dbReference>
<name>A0ABT7VS76_9GAMM</name>
<evidence type="ECO:0000259" key="9">
    <source>
        <dbReference type="Pfam" id="PF08241"/>
    </source>
</evidence>
<feature type="domain" description="Methyltransferase type 11" evidence="9">
    <location>
        <begin position="52"/>
        <end position="149"/>
    </location>
</feature>
<evidence type="ECO:0000256" key="1">
    <source>
        <dbReference type="ARBA" id="ARBA00000852"/>
    </source>
</evidence>
<dbReference type="NCBIfam" id="TIGR02072">
    <property type="entry name" value="BioC"/>
    <property type="match status" value="1"/>
</dbReference>
<dbReference type="PANTHER" id="PTHR13090">
    <property type="entry name" value="ARGININE-HYDROXYLASE NDUFAF5, MITOCHONDRIAL"/>
    <property type="match status" value="1"/>
</dbReference>
<evidence type="ECO:0000313" key="11">
    <source>
        <dbReference type="Proteomes" id="UP001171945"/>
    </source>
</evidence>
<dbReference type="SUPFAM" id="SSF53335">
    <property type="entry name" value="S-adenosyl-L-methionine-dependent methyltransferases"/>
    <property type="match status" value="1"/>
</dbReference>
<keyword evidence="4 8" id="KW-0489">Methyltransferase</keyword>
<sequence length="284" mass="32073">MLLPEYLDKQHVSQSFDRAAPIYEEWITVQKIAEENLLERLEWLKMAPQQILDVGSGAGRLTYALNQQYKAARIYGIDISTKMLQVASKKRLGEASQPFFLCADAAQLPIADNSIDLLISNMMLQWCNDIQAVFSEFARVLKPDGALFFSSLGPDTLKELRNSWATVDNASHVNRFIDMHHYGDALLQAGLCNPVLDVDRLELSYRDVKQLMRELKNVGAHNIMVGRAKGLMGKGKFKQMLTAYEEYRSPEGFLPATYEVVYGHALGKIEPFSENEAIPIVTHF</sequence>
<evidence type="ECO:0000256" key="7">
    <source>
        <dbReference type="ARBA" id="ARBA00022756"/>
    </source>
</evidence>
<dbReference type="GO" id="GO:0102130">
    <property type="term" value="F:malonyl-CoA methyltransferase activity"/>
    <property type="evidence" value="ECO:0007669"/>
    <property type="project" value="UniProtKB-EC"/>
</dbReference>
<dbReference type="InterPro" id="IPR050602">
    <property type="entry name" value="Malonyl-ACP_OMT"/>
</dbReference>
<evidence type="ECO:0000256" key="4">
    <source>
        <dbReference type="ARBA" id="ARBA00022603"/>
    </source>
</evidence>
<dbReference type="InterPro" id="IPR013216">
    <property type="entry name" value="Methyltransf_11"/>
</dbReference>
<dbReference type="InterPro" id="IPR011814">
    <property type="entry name" value="BioC"/>
</dbReference>
<dbReference type="HAMAP" id="MF_00835">
    <property type="entry name" value="BioC"/>
    <property type="match status" value="1"/>
</dbReference>
<comment type="catalytic activity">
    <reaction evidence="1 8">
        <text>malonyl-[ACP] + S-adenosyl-L-methionine = malonyl-[ACP] methyl ester + S-adenosyl-L-homocysteine</text>
        <dbReference type="Rhea" id="RHEA:17105"/>
        <dbReference type="Rhea" id="RHEA-COMP:9623"/>
        <dbReference type="Rhea" id="RHEA-COMP:9954"/>
        <dbReference type="ChEBI" id="CHEBI:57856"/>
        <dbReference type="ChEBI" id="CHEBI:59789"/>
        <dbReference type="ChEBI" id="CHEBI:78449"/>
        <dbReference type="ChEBI" id="CHEBI:78845"/>
        <dbReference type="EC" id="2.1.1.197"/>
    </reaction>
</comment>
<dbReference type="Gene3D" id="3.40.50.150">
    <property type="entry name" value="Vaccinia Virus protein VP39"/>
    <property type="match status" value="1"/>
</dbReference>
<comment type="function">
    <text evidence="8">Converts the free carboxyl group of a malonyl-thioester to its methyl ester by transfer of a methyl group from S-adenosyl-L-methionine (SAM). It allows to synthesize pimeloyl-ACP via the fatty acid synthetic pathway.</text>
</comment>
<protein>
    <recommendedName>
        <fullName evidence="3 8">Malonyl-[acyl-carrier protein] O-methyltransferase</fullName>
        <shortName evidence="8">Malonyl-ACP O-methyltransferase</shortName>
        <ecNumber evidence="3 8">2.1.1.197</ecNumber>
    </recommendedName>
    <alternativeName>
        <fullName evidence="8">Biotin synthesis protein BioC</fullName>
    </alternativeName>
</protein>
<evidence type="ECO:0000256" key="6">
    <source>
        <dbReference type="ARBA" id="ARBA00022691"/>
    </source>
</evidence>
<organism evidence="10 11">
    <name type="scientific">Candidatus Marithioploca araucensis</name>
    <dbReference type="NCBI Taxonomy" id="70273"/>
    <lineage>
        <taxon>Bacteria</taxon>
        <taxon>Pseudomonadati</taxon>
        <taxon>Pseudomonadota</taxon>
        <taxon>Gammaproteobacteria</taxon>
        <taxon>Thiotrichales</taxon>
        <taxon>Thiotrichaceae</taxon>
        <taxon>Candidatus Marithioploca</taxon>
    </lineage>
</organism>
<keyword evidence="6 8" id="KW-0949">S-adenosyl-L-methionine</keyword>
<accession>A0ABT7VS76</accession>
<evidence type="ECO:0000256" key="5">
    <source>
        <dbReference type="ARBA" id="ARBA00022679"/>
    </source>
</evidence>
<evidence type="ECO:0000256" key="8">
    <source>
        <dbReference type="HAMAP-Rule" id="MF_00835"/>
    </source>
</evidence>
<keyword evidence="7 8" id="KW-0093">Biotin biosynthesis</keyword>
<comment type="pathway">
    <text evidence="2 8">Cofactor biosynthesis; biotin biosynthesis.</text>
</comment>
<evidence type="ECO:0000313" key="10">
    <source>
        <dbReference type="EMBL" id="MDM8562527.1"/>
    </source>
</evidence>
<gene>
    <name evidence="8 10" type="primary">bioC</name>
    <name evidence="10" type="ORF">QUF54_04155</name>
</gene>
<dbReference type="InterPro" id="IPR029063">
    <property type="entry name" value="SAM-dependent_MTases_sf"/>
</dbReference>
<comment type="caution">
    <text evidence="10">The sequence shown here is derived from an EMBL/GenBank/DDBJ whole genome shotgun (WGS) entry which is preliminary data.</text>
</comment>
<dbReference type="PANTHER" id="PTHR13090:SF1">
    <property type="entry name" value="ARGININE-HYDROXYLASE NDUFAF5, MITOCHONDRIAL"/>
    <property type="match status" value="1"/>
</dbReference>
<dbReference type="CDD" id="cd02440">
    <property type="entry name" value="AdoMet_MTases"/>
    <property type="match status" value="1"/>
</dbReference>
<dbReference type="GO" id="GO:0032259">
    <property type="term" value="P:methylation"/>
    <property type="evidence" value="ECO:0007669"/>
    <property type="project" value="UniProtKB-KW"/>
</dbReference>
<proteinExistence type="inferred from homology"/>
<dbReference type="EMBL" id="JAUCGM010000186">
    <property type="protein sequence ID" value="MDM8562527.1"/>
    <property type="molecule type" value="Genomic_DNA"/>
</dbReference>
<reference evidence="10" key="1">
    <citation type="submission" date="2023-06" db="EMBL/GenBank/DDBJ databases">
        <title>Uncultivated large filamentous bacteria from sulfidic sediments reveal new species and different genomic features in energy metabolism and defense.</title>
        <authorList>
            <person name="Fonseca A."/>
        </authorList>
    </citation>
    <scope>NUCLEOTIDE SEQUENCE</scope>
    <source>
        <strain evidence="10">HSG4</strain>
    </source>
</reference>
<comment type="similarity">
    <text evidence="8">Belongs to the methyltransferase superfamily.</text>
</comment>
<dbReference type="Pfam" id="PF08241">
    <property type="entry name" value="Methyltransf_11"/>
    <property type="match status" value="1"/>
</dbReference>
<evidence type="ECO:0000256" key="3">
    <source>
        <dbReference type="ARBA" id="ARBA00012327"/>
    </source>
</evidence>
<keyword evidence="11" id="KW-1185">Reference proteome</keyword>
<keyword evidence="5 8" id="KW-0808">Transferase</keyword>
<dbReference type="EC" id="2.1.1.197" evidence="3 8"/>
<evidence type="ECO:0000256" key="2">
    <source>
        <dbReference type="ARBA" id="ARBA00004746"/>
    </source>
</evidence>